<dbReference type="PATRIC" id="fig|1445510.3.peg.4838"/>
<name>A0A0C5W2K9_9GAMM</name>
<evidence type="ECO:0000256" key="1">
    <source>
        <dbReference type="SAM" id="SignalP"/>
    </source>
</evidence>
<protein>
    <submittedName>
        <fullName evidence="2">Nuclear pore complex subunit</fullName>
    </submittedName>
</protein>
<evidence type="ECO:0000313" key="3">
    <source>
        <dbReference type="Proteomes" id="UP000032266"/>
    </source>
</evidence>
<keyword evidence="3" id="KW-1185">Reference proteome</keyword>
<dbReference type="KEGG" id="gsn:YC6258_04877"/>
<feature type="chain" id="PRO_5002184092" evidence="1">
    <location>
        <begin position="20"/>
        <end position="572"/>
    </location>
</feature>
<accession>A0A0C5W2K9</accession>
<dbReference type="PROSITE" id="PS51257">
    <property type="entry name" value="PROKAR_LIPOPROTEIN"/>
    <property type="match status" value="1"/>
</dbReference>
<reference evidence="2 3" key="1">
    <citation type="submission" date="2014-01" db="EMBL/GenBank/DDBJ databases">
        <title>Full genme sequencing of cellulolytic bacterium Gynuella sunshinyii YC6258T gen. nov., sp. nov.</title>
        <authorList>
            <person name="Khan H."/>
            <person name="Chung E.J."/>
            <person name="Chung Y.R."/>
        </authorList>
    </citation>
    <scope>NUCLEOTIDE SEQUENCE [LARGE SCALE GENOMIC DNA]</scope>
    <source>
        <strain evidence="2 3">YC6258</strain>
    </source>
</reference>
<proteinExistence type="predicted"/>
<dbReference type="RefSeq" id="WP_211264571.1">
    <property type="nucleotide sequence ID" value="NZ_CP007142.1"/>
</dbReference>
<dbReference type="EMBL" id="CP007142">
    <property type="protein sequence ID" value="AJQ96909.1"/>
    <property type="molecule type" value="Genomic_DNA"/>
</dbReference>
<gene>
    <name evidence="2" type="ORF">YC6258_04877</name>
</gene>
<dbReference type="Proteomes" id="UP000032266">
    <property type="component" value="Chromosome"/>
</dbReference>
<keyword evidence="1" id="KW-0732">Signal</keyword>
<organism evidence="2 3">
    <name type="scientific">Gynuella sunshinyii YC6258</name>
    <dbReference type="NCBI Taxonomy" id="1445510"/>
    <lineage>
        <taxon>Bacteria</taxon>
        <taxon>Pseudomonadati</taxon>
        <taxon>Pseudomonadota</taxon>
        <taxon>Gammaproteobacteria</taxon>
        <taxon>Oceanospirillales</taxon>
        <taxon>Saccharospirillaceae</taxon>
        <taxon>Gynuella</taxon>
    </lineage>
</organism>
<evidence type="ECO:0000313" key="2">
    <source>
        <dbReference type="EMBL" id="AJQ96909.1"/>
    </source>
</evidence>
<dbReference type="AlphaFoldDB" id="A0A0C5W2K9"/>
<sequence>MIKHPFSFVCLAMMAVLSACESSDPVQNPEPKAAVAPVLGKVDARLASTALHNPTSYLVPQCYTKTIDSHGYGHNPCYICHTQNKAPNYLDDSGLQVELTLPEPASENHWANLFKDRTHEVAMMSDLSMMDYVKESNYIDANGQLLLAQRIQNNLPQWDVNQNGQWDGYTPDMYYHFDQDGFDHKPNGDYSGWRVFAYYPFPGTFMPTNGSMDDVMIRLPERFQQNEAGQFDLQVYKVNLAIVEALIKRRNVGIAAVDERVLKVDLDKDGQLATATQVTYDWAPKEKHFMSYVGKARVLFEKGDEHLSGGLYPLGTEFLHSVRYLDVNASDEVVLAPRMKELRYSRKKLWRNYYDNRVIADNETKERHDFPARTKTIYGNPEEGVENLQGWVLQGFIEEKDGQLRPQTYEEHGFCLGCHGGIGVTVDTTFAFDRKFDFEAYRSGWYHWQEKGLAGIPDPLRESDGEPEYSYYLKANLSGNEFRTNDEVIARFFDQYGQPKPDAFARLRTDISELLVPSPERAIMLNKAYKVIVNEQSYVEGRDGVIEPLFDTVHQTLEDGDKTGLTQILSAR</sequence>
<dbReference type="HOGENOM" id="CLU_020661_0_0_6"/>
<dbReference type="STRING" id="1445510.YC6258_04877"/>
<feature type="signal peptide" evidence="1">
    <location>
        <begin position="1"/>
        <end position="19"/>
    </location>
</feature>